<dbReference type="Gene3D" id="3.10.20.90">
    <property type="entry name" value="Phosphatidylinositol 3-kinase Catalytic Subunit, Chain A, domain 1"/>
    <property type="match status" value="2"/>
</dbReference>
<feature type="region of interest" description="Disordered" evidence="1">
    <location>
        <begin position="1"/>
        <end position="181"/>
    </location>
</feature>
<feature type="region of interest" description="Disordered" evidence="1">
    <location>
        <begin position="357"/>
        <end position="385"/>
    </location>
</feature>
<feature type="compositionally biased region" description="Basic residues" evidence="1">
    <location>
        <begin position="1"/>
        <end position="11"/>
    </location>
</feature>
<keyword evidence="4" id="KW-1185">Reference proteome</keyword>
<dbReference type="OMA" id="HEWEEAN"/>
<dbReference type="PROSITE" id="PS50053">
    <property type="entry name" value="UBIQUITIN_2"/>
    <property type="match status" value="1"/>
</dbReference>
<dbReference type="Proteomes" id="UP000030653">
    <property type="component" value="Unassembled WGS sequence"/>
</dbReference>
<dbReference type="InterPro" id="IPR022617">
    <property type="entry name" value="Rad60/SUMO-like_dom"/>
</dbReference>
<evidence type="ECO:0000313" key="3">
    <source>
        <dbReference type="EMBL" id="EJU03172.1"/>
    </source>
</evidence>
<dbReference type="InterPro" id="IPR029071">
    <property type="entry name" value="Ubiquitin-like_domsf"/>
</dbReference>
<feature type="compositionally biased region" description="Polar residues" evidence="1">
    <location>
        <begin position="238"/>
        <end position="253"/>
    </location>
</feature>
<sequence>MPPRPRPRRVAHIPSPTKPTRAATEDSDVVEIDAPSFSPSKSPAAARATSFQSLAQDDDEDDFFDRSNTRKLQALTKRAAQTPESLGDVVPPESPPSSGEKKRKRGGAKSDLHLPKWTQGGKRVDPERSENTPVLTISSSDNDSSDAEIRVVGGPSTPRPPARAKTLTPPPQIAPDQLARVRQAARDIIAASSRVHPGEREDEVTIVHPPGLEDLDPELAAIAKRARENSRSRRMGRLSQSQDGGESQASESRGGSVLQGPDSVALNVRIYPLDWAGEADDGKCHALRFKVKRNAPFRQAFELICERSEMLMPQLIVTHEHKQVWASATPHSLGIWDEATLEAYSRTVHERVEAQRLAHRGSLEPSTEALDPQPDASGDDPSPSVQTIHLNLLAAGAEKGLRIACRPTTAVARLVRGFLSKYSIENREARLSFEGEDLDPEGVVGDYDLEDGDQLEVRLL</sequence>
<protein>
    <recommendedName>
        <fullName evidence="2">Ubiquitin-like domain-containing protein</fullName>
    </recommendedName>
</protein>
<feature type="region of interest" description="Disordered" evidence="1">
    <location>
        <begin position="225"/>
        <end position="260"/>
    </location>
</feature>
<feature type="compositionally biased region" description="Polar residues" evidence="1">
    <location>
        <begin position="131"/>
        <end position="142"/>
    </location>
</feature>
<dbReference type="EMBL" id="JH795860">
    <property type="protein sequence ID" value="EJU03172.1"/>
    <property type="molecule type" value="Genomic_DNA"/>
</dbReference>
<evidence type="ECO:0000256" key="1">
    <source>
        <dbReference type="SAM" id="MobiDB-lite"/>
    </source>
</evidence>
<dbReference type="GeneID" id="63685060"/>
<dbReference type="STRING" id="1858805.M5GB04"/>
<organism evidence="3 4">
    <name type="scientific">Dacryopinax primogenitus (strain DJM 731)</name>
    <name type="common">Brown rot fungus</name>
    <dbReference type="NCBI Taxonomy" id="1858805"/>
    <lineage>
        <taxon>Eukaryota</taxon>
        <taxon>Fungi</taxon>
        <taxon>Dikarya</taxon>
        <taxon>Basidiomycota</taxon>
        <taxon>Agaricomycotina</taxon>
        <taxon>Dacrymycetes</taxon>
        <taxon>Dacrymycetales</taxon>
        <taxon>Dacrymycetaceae</taxon>
        <taxon>Dacryopinax</taxon>
    </lineage>
</organism>
<accession>M5GB04</accession>
<dbReference type="HOGENOM" id="CLU_038184_0_0_1"/>
<dbReference type="InterPro" id="IPR000626">
    <property type="entry name" value="Ubiquitin-like_dom"/>
</dbReference>
<dbReference type="OrthoDB" id="3365399at2759"/>
<dbReference type="AlphaFoldDB" id="M5GB04"/>
<reference evidence="3 4" key="1">
    <citation type="journal article" date="2012" name="Science">
        <title>The Paleozoic origin of enzymatic lignin decomposition reconstructed from 31 fungal genomes.</title>
        <authorList>
            <person name="Floudas D."/>
            <person name="Binder M."/>
            <person name="Riley R."/>
            <person name="Barry K."/>
            <person name="Blanchette R.A."/>
            <person name="Henrissat B."/>
            <person name="Martinez A.T."/>
            <person name="Otillar R."/>
            <person name="Spatafora J.W."/>
            <person name="Yadav J.S."/>
            <person name="Aerts A."/>
            <person name="Benoit I."/>
            <person name="Boyd A."/>
            <person name="Carlson A."/>
            <person name="Copeland A."/>
            <person name="Coutinho P.M."/>
            <person name="de Vries R.P."/>
            <person name="Ferreira P."/>
            <person name="Findley K."/>
            <person name="Foster B."/>
            <person name="Gaskell J."/>
            <person name="Glotzer D."/>
            <person name="Gorecki P."/>
            <person name="Heitman J."/>
            <person name="Hesse C."/>
            <person name="Hori C."/>
            <person name="Igarashi K."/>
            <person name="Jurgens J.A."/>
            <person name="Kallen N."/>
            <person name="Kersten P."/>
            <person name="Kohler A."/>
            <person name="Kuees U."/>
            <person name="Kumar T.K.A."/>
            <person name="Kuo A."/>
            <person name="LaButti K."/>
            <person name="Larrondo L.F."/>
            <person name="Lindquist E."/>
            <person name="Ling A."/>
            <person name="Lombard V."/>
            <person name="Lucas S."/>
            <person name="Lundell T."/>
            <person name="Martin R."/>
            <person name="McLaughlin D.J."/>
            <person name="Morgenstern I."/>
            <person name="Morin E."/>
            <person name="Murat C."/>
            <person name="Nagy L.G."/>
            <person name="Nolan M."/>
            <person name="Ohm R.A."/>
            <person name="Patyshakuliyeva A."/>
            <person name="Rokas A."/>
            <person name="Ruiz-Duenas F.J."/>
            <person name="Sabat G."/>
            <person name="Salamov A."/>
            <person name="Samejima M."/>
            <person name="Schmutz J."/>
            <person name="Slot J.C."/>
            <person name="St John F."/>
            <person name="Stenlid J."/>
            <person name="Sun H."/>
            <person name="Sun S."/>
            <person name="Syed K."/>
            <person name="Tsang A."/>
            <person name="Wiebenga A."/>
            <person name="Young D."/>
            <person name="Pisabarro A."/>
            <person name="Eastwood D.C."/>
            <person name="Martin F."/>
            <person name="Cullen D."/>
            <person name="Grigoriev I.V."/>
            <person name="Hibbett D.S."/>
        </authorList>
    </citation>
    <scope>NUCLEOTIDE SEQUENCE [LARGE SCALE GENOMIC DNA]</scope>
    <source>
        <strain evidence="3 4">DJM-731 SS1</strain>
    </source>
</reference>
<name>M5GB04_DACPD</name>
<gene>
    <name evidence="3" type="ORF">DACRYDRAFT_115412</name>
</gene>
<dbReference type="CDD" id="cd17080">
    <property type="entry name" value="Ubl_SLD2_Esc2_like"/>
    <property type="match status" value="1"/>
</dbReference>
<evidence type="ECO:0000259" key="2">
    <source>
        <dbReference type="PROSITE" id="PS50053"/>
    </source>
</evidence>
<dbReference type="RefSeq" id="XP_040630066.1">
    <property type="nucleotide sequence ID" value="XM_040769998.1"/>
</dbReference>
<dbReference type="Pfam" id="PF11976">
    <property type="entry name" value="Rad60-SLD"/>
    <property type="match status" value="1"/>
</dbReference>
<feature type="compositionally biased region" description="Low complexity" evidence="1">
    <location>
        <begin position="34"/>
        <end position="50"/>
    </location>
</feature>
<dbReference type="SUPFAM" id="SSF54236">
    <property type="entry name" value="Ubiquitin-like"/>
    <property type="match status" value="2"/>
</dbReference>
<evidence type="ECO:0000313" key="4">
    <source>
        <dbReference type="Proteomes" id="UP000030653"/>
    </source>
</evidence>
<feature type="domain" description="Ubiquitin-like" evidence="2">
    <location>
        <begin position="388"/>
        <end position="460"/>
    </location>
</feature>
<proteinExistence type="predicted"/>